<feature type="transmembrane region" description="Helical" evidence="1">
    <location>
        <begin position="36"/>
        <end position="58"/>
    </location>
</feature>
<evidence type="ECO:0000256" key="1">
    <source>
        <dbReference type="SAM" id="Phobius"/>
    </source>
</evidence>
<dbReference type="EMBL" id="HBUF01552957">
    <property type="protein sequence ID" value="CAG6759536.1"/>
    <property type="molecule type" value="Transcribed_RNA"/>
</dbReference>
<name>A0A8D9EMX9_9HEMI</name>
<accession>A0A8D9EMX9</accession>
<keyword evidence="1" id="KW-0472">Membrane</keyword>
<reference evidence="2" key="1">
    <citation type="submission" date="2021-05" db="EMBL/GenBank/DDBJ databases">
        <authorList>
            <person name="Alioto T."/>
            <person name="Alioto T."/>
            <person name="Gomez Garrido J."/>
        </authorList>
    </citation>
    <scope>NUCLEOTIDE SEQUENCE</scope>
</reference>
<evidence type="ECO:0000313" key="2">
    <source>
        <dbReference type="EMBL" id="CAG6759536.1"/>
    </source>
</evidence>
<organism evidence="2">
    <name type="scientific">Cacopsylla melanoneura</name>
    <dbReference type="NCBI Taxonomy" id="428564"/>
    <lineage>
        <taxon>Eukaryota</taxon>
        <taxon>Metazoa</taxon>
        <taxon>Ecdysozoa</taxon>
        <taxon>Arthropoda</taxon>
        <taxon>Hexapoda</taxon>
        <taxon>Insecta</taxon>
        <taxon>Pterygota</taxon>
        <taxon>Neoptera</taxon>
        <taxon>Paraneoptera</taxon>
        <taxon>Hemiptera</taxon>
        <taxon>Sternorrhyncha</taxon>
        <taxon>Psylloidea</taxon>
        <taxon>Psyllidae</taxon>
        <taxon>Psyllinae</taxon>
        <taxon>Cacopsylla</taxon>
    </lineage>
</organism>
<sequence length="126" mass="14574">MFLTPFSHVFLGLPTGLGLSYWRLRTRLMLEVGSARATCPAHCIILDLMILVMGGLLYRVLSSAFFLLIHSVVDFGVYSVVFVYKYSQVFEVCHFFKCVVIYSDLRGVHRLYLGNMHEFRFLIVHF</sequence>
<dbReference type="AlphaFoldDB" id="A0A8D9EMX9"/>
<feature type="transmembrane region" description="Helical" evidence="1">
    <location>
        <begin position="6"/>
        <end position="24"/>
    </location>
</feature>
<feature type="transmembrane region" description="Helical" evidence="1">
    <location>
        <begin position="64"/>
        <end position="84"/>
    </location>
</feature>
<proteinExistence type="predicted"/>
<keyword evidence="1" id="KW-1133">Transmembrane helix</keyword>
<keyword evidence="1" id="KW-0812">Transmembrane</keyword>
<protein>
    <submittedName>
        <fullName evidence="2">Uncharacterized protein</fullName>
    </submittedName>
</protein>